<keyword evidence="3" id="KW-1185">Reference proteome</keyword>
<gene>
    <name evidence="2" type="ORF">HRI_001153200</name>
</gene>
<dbReference type="EMBL" id="BSYR01000011">
    <property type="protein sequence ID" value="GMI74839.1"/>
    <property type="molecule type" value="Genomic_DNA"/>
</dbReference>
<feature type="compositionally biased region" description="Polar residues" evidence="1">
    <location>
        <begin position="87"/>
        <end position="109"/>
    </location>
</feature>
<evidence type="ECO:0000313" key="3">
    <source>
        <dbReference type="Proteomes" id="UP001165190"/>
    </source>
</evidence>
<dbReference type="PANTHER" id="PTHR35274:SF5">
    <property type="entry name" value="PROTEIN E6-LIKE"/>
    <property type="match status" value="1"/>
</dbReference>
<feature type="compositionally biased region" description="Low complexity" evidence="1">
    <location>
        <begin position="32"/>
        <end position="49"/>
    </location>
</feature>
<organism evidence="2 3">
    <name type="scientific">Hibiscus trionum</name>
    <name type="common">Flower of an hour</name>
    <dbReference type="NCBI Taxonomy" id="183268"/>
    <lineage>
        <taxon>Eukaryota</taxon>
        <taxon>Viridiplantae</taxon>
        <taxon>Streptophyta</taxon>
        <taxon>Embryophyta</taxon>
        <taxon>Tracheophyta</taxon>
        <taxon>Spermatophyta</taxon>
        <taxon>Magnoliopsida</taxon>
        <taxon>eudicotyledons</taxon>
        <taxon>Gunneridae</taxon>
        <taxon>Pentapetalae</taxon>
        <taxon>rosids</taxon>
        <taxon>malvids</taxon>
        <taxon>Malvales</taxon>
        <taxon>Malvaceae</taxon>
        <taxon>Malvoideae</taxon>
        <taxon>Hibiscus</taxon>
    </lineage>
</organism>
<dbReference type="OrthoDB" id="749662at2759"/>
<accession>A0A9W7LRX4</accession>
<protein>
    <submittedName>
        <fullName evidence="2">Uncharacterized protein</fullName>
    </submittedName>
</protein>
<dbReference type="Proteomes" id="UP001165190">
    <property type="component" value="Unassembled WGS sequence"/>
</dbReference>
<comment type="caution">
    <text evidence="2">The sequence shown here is derived from an EMBL/GenBank/DDBJ whole genome shotgun (WGS) entry which is preliminary data.</text>
</comment>
<dbReference type="PANTHER" id="PTHR35274">
    <property type="entry name" value="E6-LIKE PROTEIN"/>
    <property type="match status" value="1"/>
</dbReference>
<proteinExistence type="predicted"/>
<name>A0A9W7LRX4_HIBTR</name>
<feature type="compositionally biased region" description="Acidic residues" evidence="1">
    <location>
        <begin position="110"/>
        <end position="123"/>
    </location>
</feature>
<feature type="compositionally biased region" description="Low complexity" evidence="1">
    <location>
        <begin position="1"/>
        <end position="16"/>
    </location>
</feature>
<reference evidence="2" key="1">
    <citation type="submission" date="2023-05" db="EMBL/GenBank/DDBJ databases">
        <title>Genome and transcriptome analyses reveal genes involved in the formation of fine ridges on petal epidermal cells in Hibiscus trionum.</title>
        <authorList>
            <person name="Koshimizu S."/>
            <person name="Masuda S."/>
            <person name="Ishii T."/>
            <person name="Shirasu K."/>
            <person name="Hoshino A."/>
            <person name="Arita M."/>
        </authorList>
    </citation>
    <scope>NUCLEOTIDE SEQUENCE</scope>
    <source>
        <strain evidence="2">Hamamatsu line</strain>
    </source>
</reference>
<evidence type="ECO:0000313" key="2">
    <source>
        <dbReference type="EMBL" id="GMI74839.1"/>
    </source>
</evidence>
<feature type="region of interest" description="Disordered" evidence="1">
    <location>
        <begin position="87"/>
        <end position="123"/>
    </location>
</feature>
<sequence length="123" mass="14126">MEEGVTTSNTPTTTSTFGNDLFAEEHAHGKYENNYNNNGYTTTNNNYDDNGYETERQGTSDTRFVEGGKYYYNAKNENYYPNGYEYSSSKEASTNEGYYGNTENSNEFNSIDEFENKEDEYVP</sequence>
<dbReference type="AlphaFoldDB" id="A0A9W7LRX4"/>
<evidence type="ECO:0000256" key="1">
    <source>
        <dbReference type="SAM" id="MobiDB-lite"/>
    </source>
</evidence>
<feature type="region of interest" description="Disordered" evidence="1">
    <location>
        <begin position="1"/>
        <end position="61"/>
    </location>
</feature>
<dbReference type="InterPro" id="IPR040290">
    <property type="entry name" value="Prot_E6-like"/>
</dbReference>